<dbReference type="Gene3D" id="3.40.1190.20">
    <property type="match status" value="1"/>
</dbReference>
<dbReference type="GO" id="GO:0008902">
    <property type="term" value="F:hydroxymethylpyrimidine kinase activity"/>
    <property type="evidence" value="ECO:0007669"/>
    <property type="project" value="TreeGrafter"/>
</dbReference>
<evidence type="ECO:0000313" key="9">
    <source>
        <dbReference type="EMBL" id="HAB3842623.1"/>
    </source>
</evidence>
<dbReference type="EMBL" id="DAAGOS010000005">
    <property type="protein sequence ID" value="HAB3922601.1"/>
    <property type="molecule type" value="Genomic_DNA"/>
</dbReference>
<dbReference type="GO" id="GO:0009443">
    <property type="term" value="P:pyridoxal 5'-phosphate salvage"/>
    <property type="evidence" value="ECO:0007669"/>
    <property type="project" value="InterPro"/>
</dbReference>
<dbReference type="GO" id="GO:0005829">
    <property type="term" value="C:cytosol"/>
    <property type="evidence" value="ECO:0007669"/>
    <property type="project" value="TreeGrafter"/>
</dbReference>
<sequence>YVQAEIPQAYRTYLLPQAQGLTPNVFELEMLSGKPCRTLEEAVAAAQSLLSDTLKWVVITSAPGESLETITVAVVTAQVVEVFAHPRVATELKGTGDLFCAELVSGIVQGKKLTTAAKDAAQRVLEVMTWTQQCGCDELILPPAGEAR</sequence>
<evidence type="ECO:0000313" key="10">
    <source>
        <dbReference type="EMBL" id="HAB3922601.1"/>
    </source>
</evidence>
<evidence type="ECO:0000313" key="8">
    <source>
        <dbReference type="EMBL" id="HAB2184540.1"/>
    </source>
</evidence>
<accession>A0A6X8SH12</accession>
<dbReference type="EMBL" id="DAAFWI010000003">
    <property type="protein sequence ID" value="HAB1774613.1"/>
    <property type="molecule type" value="Genomic_DNA"/>
</dbReference>
<evidence type="ECO:0000256" key="3">
    <source>
        <dbReference type="ARBA" id="ARBA00022741"/>
    </source>
</evidence>
<feature type="domain" description="Pyridoxamine kinase/Phosphomethylpyrimidine kinase" evidence="6">
    <location>
        <begin position="3"/>
        <end position="131"/>
    </location>
</feature>
<evidence type="ECO:0000256" key="4">
    <source>
        <dbReference type="ARBA" id="ARBA00022777"/>
    </source>
</evidence>
<evidence type="ECO:0000256" key="2">
    <source>
        <dbReference type="ARBA" id="ARBA00022679"/>
    </source>
</evidence>
<dbReference type="SUPFAM" id="SSF53613">
    <property type="entry name" value="Ribokinase-like"/>
    <property type="match status" value="1"/>
</dbReference>
<comment type="caution">
    <text evidence="8">The sequence shown here is derived from an EMBL/GenBank/DDBJ whole genome shotgun (WGS) entry which is preliminary data.</text>
</comment>
<keyword evidence="3" id="KW-0547">Nucleotide-binding</keyword>
<dbReference type="AlphaFoldDB" id="A0A6X8SH12"/>
<gene>
    <name evidence="8" type="primary">pdxK</name>
    <name evidence="8" type="ORF">GB348_07600</name>
    <name evidence="10" type="ORF">GBV97_03985</name>
    <name evidence="9" type="ORF">GBW00_11745</name>
    <name evidence="7" type="ORF">GBY11_03255</name>
    <name evidence="11" type="ORF">GBZ12_17510</name>
</gene>
<dbReference type="EMBL" id="DAAFZM010000007">
    <property type="protein sequence ID" value="HAB2184540.1"/>
    <property type="molecule type" value="Genomic_DNA"/>
</dbReference>
<dbReference type="EC" id="2.7.1.35" evidence="1"/>
<dbReference type="GO" id="GO:0005524">
    <property type="term" value="F:ATP binding"/>
    <property type="evidence" value="ECO:0007669"/>
    <property type="project" value="UniProtKB-KW"/>
</dbReference>
<protein>
    <recommendedName>
        <fullName evidence="1">pyridoxal kinase</fullName>
        <ecNumber evidence="1">2.7.1.35</ecNumber>
    </recommendedName>
</protein>
<name>A0A6X8SH12_SALDZ</name>
<evidence type="ECO:0000313" key="11">
    <source>
        <dbReference type="EMBL" id="HAB4675581.1"/>
    </source>
</evidence>
<dbReference type="EMBL" id="DAAGVB010000056">
    <property type="protein sequence ID" value="HAB4675581.1"/>
    <property type="molecule type" value="Genomic_DNA"/>
</dbReference>
<keyword evidence="5" id="KW-0067">ATP-binding</keyword>
<dbReference type="Pfam" id="PF08543">
    <property type="entry name" value="Phos_pyr_kin"/>
    <property type="match status" value="1"/>
</dbReference>
<evidence type="ECO:0000313" key="7">
    <source>
        <dbReference type="EMBL" id="HAB1774613.1"/>
    </source>
</evidence>
<dbReference type="InterPro" id="IPR029056">
    <property type="entry name" value="Ribokinase-like"/>
</dbReference>
<evidence type="ECO:0000256" key="5">
    <source>
        <dbReference type="ARBA" id="ARBA00022840"/>
    </source>
</evidence>
<dbReference type="GO" id="GO:0008478">
    <property type="term" value="F:pyridoxal kinase activity"/>
    <property type="evidence" value="ECO:0007669"/>
    <property type="project" value="UniProtKB-EC"/>
</dbReference>
<feature type="non-terminal residue" evidence="8">
    <location>
        <position position="1"/>
    </location>
</feature>
<dbReference type="InterPro" id="IPR013749">
    <property type="entry name" value="PM/HMP-P_kinase-1"/>
</dbReference>
<dbReference type="PANTHER" id="PTHR10534">
    <property type="entry name" value="PYRIDOXAL KINASE"/>
    <property type="match status" value="1"/>
</dbReference>
<keyword evidence="2 8" id="KW-0808">Transferase</keyword>
<reference evidence="8" key="2">
    <citation type="submission" date="2019-10" db="EMBL/GenBank/DDBJ databases">
        <authorList>
            <consortium name="NCBI Pathogen Detection Project"/>
        </authorList>
    </citation>
    <scope>NUCLEOTIDE SEQUENCE</scope>
    <source>
        <strain evidence="8">Salmonella enterica</strain>
    </source>
</reference>
<dbReference type="PANTHER" id="PTHR10534:SF15">
    <property type="entry name" value="PYRIDOXINE_PYRIDOXAL_PYRIDOXAMINE KINASE"/>
    <property type="match status" value="1"/>
</dbReference>
<evidence type="ECO:0000259" key="6">
    <source>
        <dbReference type="Pfam" id="PF08543"/>
    </source>
</evidence>
<organism evidence="8">
    <name type="scientific">Salmonella diarizonae</name>
    <dbReference type="NCBI Taxonomy" id="59204"/>
    <lineage>
        <taxon>Bacteria</taxon>
        <taxon>Pseudomonadati</taxon>
        <taxon>Pseudomonadota</taxon>
        <taxon>Gammaproteobacteria</taxon>
        <taxon>Enterobacterales</taxon>
        <taxon>Enterobacteriaceae</taxon>
        <taxon>Salmonella</taxon>
    </lineage>
</organism>
<proteinExistence type="predicted"/>
<keyword evidence="4 8" id="KW-0418">Kinase</keyword>
<reference evidence="8" key="1">
    <citation type="journal article" date="2018" name="Genome Biol.">
        <title>SKESA: strategic k-mer extension for scrupulous assemblies.</title>
        <authorList>
            <person name="Souvorov A."/>
            <person name="Agarwala R."/>
            <person name="Lipman D.J."/>
        </authorList>
    </citation>
    <scope>NUCLEOTIDE SEQUENCE</scope>
    <source>
        <strain evidence="8">Salmonella enterica</strain>
    </source>
</reference>
<evidence type="ECO:0000256" key="1">
    <source>
        <dbReference type="ARBA" id="ARBA00012104"/>
    </source>
</evidence>
<dbReference type="EMBL" id="DAAGNY010000010">
    <property type="protein sequence ID" value="HAB3842623.1"/>
    <property type="molecule type" value="Genomic_DNA"/>
</dbReference>
<dbReference type="InterPro" id="IPR004625">
    <property type="entry name" value="PyrdxlKinase"/>
</dbReference>